<evidence type="ECO:0000256" key="2">
    <source>
        <dbReference type="ARBA" id="ARBA00002933"/>
    </source>
</evidence>
<dbReference type="GO" id="GO:0034039">
    <property type="term" value="F:8-oxo-7,8-dihydroguanine DNA N-glycosylase activity"/>
    <property type="evidence" value="ECO:0007669"/>
    <property type="project" value="TreeGrafter"/>
</dbReference>
<dbReference type="InterPro" id="IPR029119">
    <property type="entry name" value="MutY_C"/>
</dbReference>
<protein>
    <recommendedName>
        <fullName evidence="5 14">Adenine DNA glycosylase</fullName>
        <ecNumber evidence="4 14">3.2.2.31</ecNumber>
    </recommendedName>
</protein>
<keyword evidence="10 14" id="KW-0408">Iron</keyword>
<evidence type="ECO:0000256" key="11">
    <source>
        <dbReference type="ARBA" id="ARBA00023014"/>
    </source>
</evidence>
<dbReference type="NCBIfam" id="TIGR01084">
    <property type="entry name" value="mutY"/>
    <property type="match status" value="1"/>
</dbReference>
<comment type="caution">
    <text evidence="16">The sequence shown here is derived from an EMBL/GenBank/DDBJ whole genome shotgun (WGS) entry which is preliminary data.</text>
</comment>
<evidence type="ECO:0000256" key="8">
    <source>
        <dbReference type="ARBA" id="ARBA00022763"/>
    </source>
</evidence>
<name>A0AA94EDY4_9GAMM</name>
<dbReference type="GO" id="GO:0046872">
    <property type="term" value="F:metal ion binding"/>
    <property type="evidence" value="ECO:0007669"/>
    <property type="project" value="UniProtKB-UniRule"/>
</dbReference>
<dbReference type="NCBIfam" id="NF008132">
    <property type="entry name" value="PRK10880.1"/>
    <property type="match status" value="1"/>
</dbReference>
<dbReference type="Pfam" id="PF00633">
    <property type="entry name" value="HHH"/>
    <property type="match status" value="1"/>
</dbReference>
<dbReference type="GO" id="GO:0006284">
    <property type="term" value="P:base-excision repair"/>
    <property type="evidence" value="ECO:0007669"/>
    <property type="project" value="UniProtKB-UniRule"/>
</dbReference>
<dbReference type="SUPFAM" id="SSF55811">
    <property type="entry name" value="Nudix"/>
    <property type="match status" value="1"/>
</dbReference>
<organism evidence="16 17">
    <name type="scientific">Idiomarina aquatica</name>
    <dbReference type="NCBI Taxonomy" id="1327752"/>
    <lineage>
        <taxon>Bacteria</taxon>
        <taxon>Pseudomonadati</taxon>
        <taxon>Pseudomonadota</taxon>
        <taxon>Gammaproteobacteria</taxon>
        <taxon>Alteromonadales</taxon>
        <taxon>Idiomarinaceae</taxon>
        <taxon>Idiomarina</taxon>
    </lineage>
</organism>
<evidence type="ECO:0000256" key="5">
    <source>
        <dbReference type="ARBA" id="ARBA00022023"/>
    </source>
</evidence>
<dbReference type="GO" id="GO:0032357">
    <property type="term" value="F:oxidized purine DNA binding"/>
    <property type="evidence" value="ECO:0007669"/>
    <property type="project" value="TreeGrafter"/>
</dbReference>
<evidence type="ECO:0000256" key="10">
    <source>
        <dbReference type="ARBA" id="ARBA00023004"/>
    </source>
</evidence>
<dbReference type="InterPro" id="IPR005760">
    <property type="entry name" value="A/G_AdeGlyc_MutY"/>
</dbReference>
<dbReference type="CDD" id="cd03431">
    <property type="entry name" value="NUDIX_DNA_Glycosylase_C-MutY"/>
    <property type="match status" value="1"/>
</dbReference>
<dbReference type="PROSITE" id="PS00764">
    <property type="entry name" value="ENDONUCLEASE_III_1"/>
    <property type="match status" value="1"/>
</dbReference>
<dbReference type="PROSITE" id="PS01155">
    <property type="entry name" value="ENDONUCLEASE_III_2"/>
    <property type="match status" value="1"/>
</dbReference>
<dbReference type="Pfam" id="PF14815">
    <property type="entry name" value="NUDIX_4"/>
    <property type="match status" value="1"/>
</dbReference>
<dbReference type="SMART" id="SM00478">
    <property type="entry name" value="ENDO3c"/>
    <property type="match status" value="1"/>
</dbReference>
<dbReference type="InterPro" id="IPR004036">
    <property type="entry name" value="Endonuclease-III-like_CS2"/>
</dbReference>
<dbReference type="CDD" id="cd00056">
    <property type="entry name" value="ENDO3c"/>
    <property type="match status" value="1"/>
</dbReference>
<evidence type="ECO:0000313" key="16">
    <source>
        <dbReference type="EMBL" id="RUO39763.1"/>
    </source>
</evidence>
<dbReference type="InterPro" id="IPR004035">
    <property type="entry name" value="Endouclease-III_FeS-bd_BS"/>
</dbReference>
<keyword evidence="11" id="KW-0411">Iron-sulfur</keyword>
<accession>A0AA94EDY4</accession>
<dbReference type="Pfam" id="PF00730">
    <property type="entry name" value="HhH-GPD"/>
    <property type="match status" value="1"/>
</dbReference>
<dbReference type="InterPro" id="IPR003265">
    <property type="entry name" value="HhH-GPD_domain"/>
</dbReference>
<evidence type="ECO:0000256" key="4">
    <source>
        <dbReference type="ARBA" id="ARBA00012045"/>
    </source>
</evidence>
<gene>
    <name evidence="16" type="ORF">CWE23_13350</name>
</gene>
<keyword evidence="8 14" id="KW-0227">DNA damage</keyword>
<comment type="catalytic activity">
    <reaction evidence="1 14">
        <text>Hydrolyzes free adenine bases from 7,8-dihydro-8-oxoguanine:adenine mismatched double-stranded DNA, leaving an apurinic site.</text>
        <dbReference type="EC" id="3.2.2.31"/>
    </reaction>
</comment>
<keyword evidence="7" id="KW-0479">Metal-binding</keyword>
<proteinExistence type="inferred from homology"/>
<dbReference type="InterPro" id="IPR023170">
    <property type="entry name" value="HhH_base_excis_C"/>
</dbReference>
<keyword evidence="13 14" id="KW-0326">Glycosidase</keyword>
<dbReference type="InterPro" id="IPR015797">
    <property type="entry name" value="NUDIX_hydrolase-like_dom_sf"/>
</dbReference>
<dbReference type="InterPro" id="IPR011257">
    <property type="entry name" value="DNA_glycosylase"/>
</dbReference>
<evidence type="ECO:0000256" key="7">
    <source>
        <dbReference type="ARBA" id="ARBA00022723"/>
    </source>
</evidence>
<dbReference type="SUPFAM" id="SSF48150">
    <property type="entry name" value="DNA-glycosylase"/>
    <property type="match status" value="1"/>
</dbReference>
<dbReference type="GO" id="GO:0035485">
    <property type="term" value="F:adenine/guanine mispair binding"/>
    <property type="evidence" value="ECO:0007669"/>
    <property type="project" value="TreeGrafter"/>
</dbReference>
<dbReference type="Gene3D" id="3.90.79.10">
    <property type="entry name" value="Nucleoside Triphosphate Pyrophosphohydrolase"/>
    <property type="match status" value="1"/>
</dbReference>
<dbReference type="InterPro" id="IPR003651">
    <property type="entry name" value="Endonuclease3_FeS-loop_motif"/>
</dbReference>
<keyword evidence="17" id="KW-1185">Reference proteome</keyword>
<comment type="function">
    <text evidence="2">Adenine glycosylase active on G-A mispairs. MutY also corrects error-prone DNA synthesis past GO lesions which are due to the oxidatively damaged form of guanine: 7,8-dihydro-8-oxoguanine (8-oxo-dGTP).</text>
</comment>
<dbReference type="EMBL" id="PIPS01000006">
    <property type="protein sequence ID" value="RUO39763.1"/>
    <property type="molecule type" value="Genomic_DNA"/>
</dbReference>
<reference evidence="17" key="1">
    <citation type="journal article" date="2018" name="Front. Microbiol.">
        <title>Genome-Based Analysis Reveals the Taxonomy and Diversity of the Family Idiomarinaceae.</title>
        <authorList>
            <person name="Liu Y."/>
            <person name="Lai Q."/>
            <person name="Shao Z."/>
        </authorList>
    </citation>
    <scope>NUCLEOTIDE SEQUENCE [LARGE SCALE GENOMIC DNA]</scope>
    <source>
        <strain evidence="17">SN-14</strain>
    </source>
</reference>
<dbReference type="PANTHER" id="PTHR42944">
    <property type="entry name" value="ADENINE DNA GLYCOSYLASE"/>
    <property type="match status" value="1"/>
</dbReference>
<evidence type="ECO:0000256" key="14">
    <source>
        <dbReference type="RuleBase" id="RU365096"/>
    </source>
</evidence>
<dbReference type="GO" id="GO:0000701">
    <property type="term" value="F:purine-specific mismatch base pair DNA N-glycosylase activity"/>
    <property type="evidence" value="ECO:0007669"/>
    <property type="project" value="UniProtKB-EC"/>
</dbReference>
<dbReference type="FunFam" id="1.10.340.30:FF:000002">
    <property type="entry name" value="Adenine DNA glycosylase"/>
    <property type="match status" value="1"/>
</dbReference>
<dbReference type="PANTHER" id="PTHR42944:SF1">
    <property type="entry name" value="ADENINE DNA GLYCOSYLASE"/>
    <property type="match status" value="1"/>
</dbReference>
<dbReference type="Proteomes" id="UP000286680">
    <property type="component" value="Unassembled WGS sequence"/>
</dbReference>
<dbReference type="InterPro" id="IPR044298">
    <property type="entry name" value="MIG/MutY"/>
</dbReference>
<dbReference type="GO" id="GO:0051539">
    <property type="term" value="F:4 iron, 4 sulfur cluster binding"/>
    <property type="evidence" value="ECO:0007669"/>
    <property type="project" value="UniProtKB-UniRule"/>
</dbReference>
<evidence type="ECO:0000256" key="13">
    <source>
        <dbReference type="ARBA" id="ARBA00023295"/>
    </source>
</evidence>
<dbReference type="EC" id="3.2.2.31" evidence="4 14"/>
<dbReference type="SMART" id="SM00525">
    <property type="entry name" value="FES"/>
    <property type="match status" value="1"/>
</dbReference>
<sequence length="349" mass="38807">MQADFSGLVLAWFDQHGRKNLPWQHNKSAYRVWVSEIMLQQTQVTTVIPYFERFMARFPTVNDLATADIDTVLSLWSGLGYYARARNLHKAAQYVVEHYDGVFPCSQQQLESLPGVGRSTAGAIASLGCGEYAAILDGNVKRVLARYFLVAGWPGRTAVLKQLWLLSEQVTPSQRHADFNQAMMDLGALVCTRSSPRCNDCPLSKGCGAFQQGTQTDYPAKKPKQDKPVKTVVFAIYQRGNQVLLQQRPAQGIWGGLWSFPEFESTAQLSDTLSVSVSNLHALPSFRHTFSHFHLDCHPVLIDNYDETSPAVAEPSGSDKQRWLSLDTSPDVGVSAATQKILQQLKESL</sequence>
<comment type="similarity">
    <text evidence="3 14">Belongs to the Nth/MutY family.</text>
</comment>
<comment type="cofactor">
    <cofactor evidence="14">
        <name>[4Fe-4S] cluster</name>
        <dbReference type="ChEBI" id="CHEBI:49883"/>
    </cofactor>
    <text evidence="14">Binds 1 [4Fe-4S] cluster.</text>
</comment>
<evidence type="ECO:0000256" key="3">
    <source>
        <dbReference type="ARBA" id="ARBA00008343"/>
    </source>
</evidence>
<keyword evidence="12" id="KW-0234">DNA repair</keyword>
<evidence type="ECO:0000256" key="9">
    <source>
        <dbReference type="ARBA" id="ARBA00022801"/>
    </source>
</evidence>
<evidence type="ECO:0000256" key="6">
    <source>
        <dbReference type="ARBA" id="ARBA00022485"/>
    </source>
</evidence>
<dbReference type="AlphaFoldDB" id="A0AA94EDY4"/>
<dbReference type="InterPro" id="IPR000445">
    <property type="entry name" value="HhH_motif"/>
</dbReference>
<keyword evidence="9" id="KW-0378">Hydrolase</keyword>
<dbReference type="Gene3D" id="1.10.340.30">
    <property type="entry name" value="Hypothetical protein, domain 2"/>
    <property type="match status" value="1"/>
</dbReference>
<keyword evidence="6" id="KW-0004">4Fe-4S</keyword>
<feature type="domain" description="HhH-GPD" evidence="15">
    <location>
        <begin position="38"/>
        <end position="189"/>
    </location>
</feature>
<evidence type="ECO:0000256" key="1">
    <source>
        <dbReference type="ARBA" id="ARBA00000843"/>
    </source>
</evidence>
<dbReference type="Gene3D" id="1.10.1670.10">
    <property type="entry name" value="Helix-hairpin-Helix base-excision DNA repair enzymes (C-terminal)"/>
    <property type="match status" value="1"/>
</dbReference>
<evidence type="ECO:0000259" key="15">
    <source>
        <dbReference type="SMART" id="SM00478"/>
    </source>
</evidence>
<evidence type="ECO:0000313" key="17">
    <source>
        <dbReference type="Proteomes" id="UP000286680"/>
    </source>
</evidence>
<evidence type="ECO:0000256" key="12">
    <source>
        <dbReference type="ARBA" id="ARBA00023204"/>
    </source>
</evidence>
<dbReference type="GO" id="GO:0006298">
    <property type="term" value="P:mismatch repair"/>
    <property type="evidence" value="ECO:0007669"/>
    <property type="project" value="TreeGrafter"/>
</dbReference>